<keyword evidence="3" id="KW-1185">Reference proteome</keyword>
<evidence type="ECO:0000256" key="1">
    <source>
        <dbReference type="SAM" id="Phobius"/>
    </source>
</evidence>
<evidence type="ECO:0000313" key="3">
    <source>
        <dbReference type="Proteomes" id="UP000190852"/>
    </source>
</evidence>
<reference evidence="3" key="1">
    <citation type="submission" date="2017-02" db="EMBL/GenBank/DDBJ databases">
        <authorList>
            <person name="Varghese N."/>
            <person name="Submissions S."/>
        </authorList>
    </citation>
    <scope>NUCLEOTIDE SEQUENCE [LARGE SCALE GENOMIC DNA]</scope>
    <source>
        <strain evidence="3">DSM 24967</strain>
    </source>
</reference>
<dbReference type="EMBL" id="FUYQ01000008">
    <property type="protein sequence ID" value="SKB49836.1"/>
    <property type="molecule type" value="Genomic_DNA"/>
</dbReference>
<accession>A0A1T5BRH6</accession>
<gene>
    <name evidence="2" type="ORF">SAMN05660349_01453</name>
</gene>
<keyword evidence="1" id="KW-1133">Transmembrane helix</keyword>
<protein>
    <submittedName>
        <fullName evidence="2">Uncharacterized protein</fullName>
    </submittedName>
</protein>
<evidence type="ECO:0000313" key="2">
    <source>
        <dbReference type="EMBL" id="SKB49836.1"/>
    </source>
</evidence>
<dbReference type="Proteomes" id="UP000190852">
    <property type="component" value="Unassembled WGS sequence"/>
</dbReference>
<keyword evidence="1" id="KW-0812">Transmembrane</keyword>
<keyword evidence="1" id="KW-0472">Membrane</keyword>
<sequence length="108" mass="12709">MCTVKQNDDKIHRIYWYIIQLAMCPMKVLVAFVFRIFMSLWHNFVLALILPYPIQIECLQDEAYISNGNRTTRLITVKNESLILRRLNCYFVGFKGLEHSVADKVILV</sequence>
<feature type="transmembrane region" description="Helical" evidence="1">
    <location>
        <begin position="14"/>
        <end position="34"/>
    </location>
</feature>
<name>A0A1T5BRH6_9BACT</name>
<organism evidence="2 3">
    <name type="scientific">Parabacteroides chartae</name>
    <dbReference type="NCBI Taxonomy" id="1037355"/>
    <lineage>
        <taxon>Bacteria</taxon>
        <taxon>Pseudomonadati</taxon>
        <taxon>Bacteroidota</taxon>
        <taxon>Bacteroidia</taxon>
        <taxon>Bacteroidales</taxon>
        <taxon>Tannerellaceae</taxon>
        <taxon>Parabacteroides</taxon>
    </lineage>
</organism>
<proteinExistence type="predicted"/>
<dbReference type="AlphaFoldDB" id="A0A1T5BRH6"/>